<evidence type="ECO:0000256" key="3">
    <source>
        <dbReference type="ARBA" id="ARBA00022927"/>
    </source>
</evidence>
<dbReference type="InterPro" id="IPR002033">
    <property type="entry name" value="TatC"/>
</dbReference>
<evidence type="ECO:0000256" key="4">
    <source>
        <dbReference type="ARBA" id="ARBA00022989"/>
    </source>
</evidence>
<keyword evidence="3 7" id="KW-0653">Protein transport</keyword>
<keyword evidence="4 7" id="KW-1133">Transmembrane helix</keyword>
<evidence type="ECO:0000313" key="9">
    <source>
        <dbReference type="EMBL" id="QNH96925.1"/>
    </source>
</evidence>
<reference evidence="9 10" key="1">
    <citation type="submission" date="2019-12" db="EMBL/GenBank/DDBJ databases">
        <title>Corynebacterium sp. nov., isolated from feces of the Anser Albifrons in China.</title>
        <authorList>
            <person name="Liu Q."/>
        </authorList>
    </citation>
    <scope>NUCLEOTIDE SEQUENCE [LARGE SCALE GENOMIC DNA]</scope>
    <source>
        <strain evidence="9 10">23H37-10</strain>
    </source>
</reference>
<comment type="function">
    <text evidence="7">Part of the twin-arginine translocation (Tat) system that transports large folded proteins containing a characteristic twin-arginine motif in their signal peptide across membranes. Together with TatB, TatC is part of a receptor directly interacting with Tat signal peptides.</text>
</comment>
<dbReference type="EMBL" id="CP046883">
    <property type="protein sequence ID" value="QNH96925.1"/>
    <property type="molecule type" value="Genomic_DNA"/>
</dbReference>
<evidence type="ECO:0000256" key="1">
    <source>
        <dbReference type="ARBA" id="ARBA00004141"/>
    </source>
</evidence>
<dbReference type="NCBIfam" id="TIGR00945">
    <property type="entry name" value="tatC"/>
    <property type="match status" value="1"/>
</dbReference>
<keyword evidence="5 7" id="KW-0811">Translocation</keyword>
<evidence type="ECO:0000313" key="10">
    <source>
        <dbReference type="Proteomes" id="UP000515275"/>
    </source>
</evidence>
<keyword evidence="10" id="KW-1185">Reference proteome</keyword>
<dbReference type="GO" id="GO:0033281">
    <property type="term" value="C:TAT protein transport complex"/>
    <property type="evidence" value="ECO:0007669"/>
    <property type="project" value="UniProtKB-UniRule"/>
</dbReference>
<name>A0A7G7YR05_9CORY</name>
<dbReference type="AlphaFoldDB" id="A0A7G7YR05"/>
<feature type="transmembrane region" description="Helical" evidence="7">
    <location>
        <begin position="128"/>
        <end position="154"/>
    </location>
</feature>
<dbReference type="GO" id="GO:0043953">
    <property type="term" value="P:protein transport by the Tat complex"/>
    <property type="evidence" value="ECO:0007669"/>
    <property type="project" value="UniProtKB-UniRule"/>
</dbReference>
<comment type="subcellular location">
    <subcellularLocation>
        <location evidence="7">Cell membrane</location>
        <topology evidence="7">Multi-pass membrane protein</topology>
    </subcellularLocation>
    <subcellularLocation>
        <location evidence="1">Membrane</location>
        <topology evidence="1">Multi-pass membrane protein</topology>
    </subcellularLocation>
</comment>
<feature type="transmembrane region" description="Helical" evidence="7">
    <location>
        <begin position="95"/>
        <end position="116"/>
    </location>
</feature>
<keyword evidence="7" id="KW-0813">Transport</keyword>
<dbReference type="PRINTS" id="PR01840">
    <property type="entry name" value="TATCFAMILY"/>
</dbReference>
<evidence type="ECO:0000256" key="2">
    <source>
        <dbReference type="ARBA" id="ARBA00022692"/>
    </source>
</evidence>
<dbReference type="PROSITE" id="PS01218">
    <property type="entry name" value="TATC"/>
    <property type="match status" value="1"/>
</dbReference>
<gene>
    <name evidence="7 9" type="primary">tatC</name>
    <name evidence="9" type="ORF">GP473_04240</name>
</gene>
<feature type="region of interest" description="Disordered" evidence="8">
    <location>
        <begin position="296"/>
        <end position="356"/>
    </location>
</feature>
<dbReference type="Pfam" id="PF00902">
    <property type="entry name" value="TatC"/>
    <property type="match status" value="1"/>
</dbReference>
<protein>
    <recommendedName>
        <fullName evidence="7">Sec-independent protein translocase protein TatC</fullName>
    </recommendedName>
</protein>
<feature type="compositionally biased region" description="Basic and acidic residues" evidence="8">
    <location>
        <begin position="338"/>
        <end position="347"/>
    </location>
</feature>
<dbReference type="Proteomes" id="UP000515275">
    <property type="component" value="Chromosome"/>
</dbReference>
<keyword evidence="7" id="KW-1003">Cell membrane</keyword>
<evidence type="ECO:0000256" key="5">
    <source>
        <dbReference type="ARBA" id="ARBA00023010"/>
    </source>
</evidence>
<dbReference type="GO" id="GO:0065002">
    <property type="term" value="P:intracellular protein transmembrane transport"/>
    <property type="evidence" value="ECO:0007669"/>
    <property type="project" value="TreeGrafter"/>
</dbReference>
<accession>A0A7G7YR05</accession>
<evidence type="ECO:0000256" key="8">
    <source>
        <dbReference type="SAM" id="MobiDB-lite"/>
    </source>
</evidence>
<dbReference type="PANTHER" id="PTHR30371">
    <property type="entry name" value="SEC-INDEPENDENT PROTEIN TRANSLOCASE PROTEIN TATC"/>
    <property type="match status" value="1"/>
</dbReference>
<comment type="similarity">
    <text evidence="7">Belongs to the TatC family.</text>
</comment>
<feature type="transmembrane region" description="Helical" evidence="7">
    <location>
        <begin position="174"/>
        <end position="201"/>
    </location>
</feature>
<keyword evidence="2 7" id="KW-0812">Transmembrane</keyword>
<feature type="transmembrane region" description="Helical" evidence="7">
    <location>
        <begin position="26"/>
        <end position="44"/>
    </location>
</feature>
<dbReference type="PANTHER" id="PTHR30371:SF0">
    <property type="entry name" value="SEC-INDEPENDENT PROTEIN TRANSLOCASE PROTEIN TATC, CHLOROPLASTIC-RELATED"/>
    <property type="match status" value="1"/>
</dbReference>
<dbReference type="GO" id="GO:0009977">
    <property type="term" value="F:proton motive force dependent protein transmembrane transporter activity"/>
    <property type="evidence" value="ECO:0007669"/>
    <property type="project" value="TreeGrafter"/>
</dbReference>
<sequence>MKKRKKRPADGQMSIVEHIEELRQRLFACLIIIGIGTIFGYIWYGTNLGPVPSLGWILKEPYCNLDPGMRLSAADGQCALLATTPFEMFMLRLKVGALAGTVLASPFWIAQIWAYITPGLKKNERRWTLSVGFATGFLFIFGAVIAYFVLFYGLEFLMSLGKDVQISALNGNEYFKFVITLIVVFGVSFEVPLITVLLNAADVITYKQLKDKRRYIIVGLFIFAAFATPGQDPLSMVILALVLCLLMEIATQIARINDRKRTEKIEEWMNLEDDQASSIDSAQPIGQATHVDATQDVARATSIDRPTSLPDNPSPGTASRAPRSSSSARPHQQPQTNGRRDGLDLHSESGNFDDVL</sequence>
<dbReference type="InterPro" id="IPR019820">
    <property type="entry name" value="Sec-indep_translocase_CS"/>
</dbReference>
<keyword evidence="6 7" id="KW-0472">Membrane</keyword>
<proteinExistence type="inferred from homology"/>
<comment type="subunit">
    <text evidence="7">The Tat system comprises two distinct complexes: a TatABC complex, containing multiple copies of TatA, TatB and TatC subunits, and a separate TatA complex, containing only TatA subunits. Substrates initially bind to the TatABC complex, which probably triggers association of the separate TatA complex to form the active translocon.</text>
</comment>
<evidence type="ECO:0000256" key="7">
    <source>
        <dbReference type="HAMAP-Rule" id="MF_00902"/>
    </source>
</evidence>
<feature type="transmembrane region" description="Helical" evidence="7">
    <location>
        <begin position="213"/>
        <end position="230"/>
    </location>
</feature>
<evidence type="ECO:0000256" key="6">
    <source>
        <dbReference type="ARBA" id="ARBA00023136"/>
    </source>
</evidence>
<dbReference type="HAMAP" id="MF_00902">
    <property type="entry name" value="TatC"/>
    <property type="match status" value="1"/>
</dbReference>
<feature type="transmembrane region" description="Helical" evidence="7">
    <location>
        <begin position="236"/>
        <end position="254"/>
    </location>
</feature>
<organism evidence="9 10">
    <name type="scientific">Corynebacterium anserum</name>
    <dbReference type="NCBI Taxonomy" id="2684406"/>
    <lineage>
        <taxon>Bacteria</taxon>
        <taxon>Bacillati</taxon>
        <taxon>Actinomycetota</taxon>
        <taxon>Actinomycetes</taxon>
        <taxon>Mycobacteriales</taxon>
        <taxon>Corynebacteriaceae</taxon>
        <taxon>Corynebacterium</taxon>
    </lineage>
</organism>
<dbReference type="KEGG" id="cans:GP473_04240"/>
<feature type="compositionally biased region" description="Low complexity" evidence="8">
    <location>
        <begin position="318"/>
        <end position="335"/>
    </location>
</feature>